<dbReference type="InterPro" id="IPR043129">
    <property type="entry name" value="ATPase_NBD"/>
</dbReference>
<dbReference type="PIRSF" id="PIRSF000538">
    <property type="entry name" value="GlpK"/>
    <property type="match status" value="1"/>
</dbReference>
<sequence length="499" mass="55428">MSKPQYILALDQGTTSSRAIVFNKKAEIVSVAQKEFQQFFPQSGWVEHDAKEIWTSQASVATEAITKANIIPSQIAAIGITNQRETTILWDRKTGEPIHKAIVWQDRRTASFCNELKKRGLSEKINDKTGLIIDAYFSGTKIKWILDNVPGAREKAEKGEICFGTVDSWLVWKLTSGKHHMTDITNASRTMLFNIHDKKWDKELLEIFDIPASILPEVKASSEQYCTTAGDIFSHKIPIAGIAGDQQAALFGQLCTQPGMAKTTYGTGCFLVMNTGDKPVKSNNKLLTTIAWQIGDKVQYALEGSVFIGGAAIQWLRDGLELFRHASESEKLATSIESNEGVYFVPALTGLGAPYWDQDARGAFFGLTRGTGKAHMARAALEAIAFQVNDVLKAMEKDAGEKTLEMRVDGGASENNFLMQFQSDLVRCTIKRPKITETTALGAAFLAGLAVGYWPDMKALESLWEIDQSYEPKNSEEEVEKNLHFWHKAVSRSQEWLES</sequence>
<feature type="binding site" evidence="9">
    <location>
        <position position="85"/>
    </location>
    <ligand>
        <name>glycerol</name>
        <dbReference type="ChEBI" id="CHEBI:17754"/>
    </ligand>
</feature>
<dbReference type="Pfam" id="PF02782">
    <property type="entry name" value="FGGY_C"/>
    <property type="match status" value="1"/>
</dbReference>
<dbReference type="Proteomes" id="UP000611723">
    <property type="component" value="Unassembled WGS sequence"/>
</dbReference>
<dbReference type="PANTHER" id="PTHR10196">
    <property type="entry name" value="SUGAR KINASE"/>
    <property type="match status" value="1"/>
</dbReference>
<evidence type="ECO:0000256" key="7">
    <source>
        <dbReference type="ARBA" id="ARBA00022840"/>
    </source>
</evidence>
<evidence type="ECO:0000256" key="8">
    <source>
        <dbReference type="ARBA" id="ARBA00052101"/>
    </source>
</evidence>
<organism evidence="13 14">
    <name type="scientific">Marivirga aurantiaca</name>
    <dbReference type="NCBI Taxonomy" id="2802615"/>
    <lineage>
        <taxon>Bacteria</taxon>
        <taxon>Pseudomonadati</taxon>
        <taxon>Bacteroidota</taxon>
        <taxon>Cytophagia</taxon>
        <taxon>Cytophagales</taxon>
        <taxon>Marivirgaceae</taxon>
        <taxon>Marivirga</taxon>
    </lineage>
</organism>
<dbReference type="EC" id="2.7.1.30" evidence="9"/>
<evidence type="ECO:0000256" key="3">
    <source>
        <dbReference type="ARBA" id="ARBA00022679"/>
    </source>
</evidence>
<evidence type="ECO:0000313" key="14">
    <source>
        <dbReference type="Proteomes" id="UP000611723"/>
    </source>
</evidence>
<evidence type="ECO:0000256" key="9">
    <source>
        <dbReference type="HAMAP-Rule" id="MF_00186"/>
    </source>
</evidence>
<dbReference type="InterPro" id="IPR018483">
    <property type="entry name" value="Carb_kinase_FGGY_CS"/>
</dbReference>
<feature type="binding site" evidence="9">
    <location>
        <position position="314"/>
    </location>
    <ligand>
        <name>ATP</name>
        <dbReference type="ChEBI" id="CHEBI:30616"/>
    </ligand>
</feature>
<dbReference type="GO" id="GO:0005524">
    <property type="term" value="F:ATP binding"/>
    <property type="evidence" value="ECO:0007669"/>
    <property type="project" value="UniProtKB-UniRule"/>
</dbReference>
<feature type="binding site" evidence="9">
    <location>
        <position position="136"/>
    </location>
    <ligand>
        <name>sn-glycerol 3-phosphate</name>
        <dbReference type="ChEBI" id="CHEBI:57597"/>
    </ligand>
</feature>
<comment type="caution">
    <text evidence="13">The sequence shown here is derived from an EMBL/GenBank/DDBJ whole genome shotgun (WGS) entry which is preliminary data.</text>
</comment>
<feature type="binding site" evidence="9">
    <location>
        <position position="84"/>
    </location>
    <ligand>
        <name>glycerol</name>
        <dbReference type="ChEBI" id="CHEBI:17754"/>
    </ligand>
</feature>
<feature type="binding site" evidence="9">
    <location>
        <position position="136"/>
    </location>
    <ligand>
        <name>glycerol</name>
        <dbReference type="ChEBI" id="CHEBI:17754"/>
    </ligand>
</feature>
<feature type="binding site" evidence="9">
    <location>
        <position position="411"/>
    </location>
    <ligand>
        <name>ATP</name>
        <dbReference type="ChEBI" id="CHEBI:30616"/>
    </ligand>
</feature>
<dbReference type="RefSeq" id="WP_201430411.1">
    <property type="nucleotide sequence ID" value="NZ_JAEQBW010000002.1"/>
</dbReference>
<keyword evidence="5 9" id="KW-0418">Kinase</keyword>
<evidence type="ECO:0000259" key="12">
    <source>
        <dbReference type="Pfam" id="PF02782"/>
    </source>
</evidence>
<keyword evidence="7 9" id="KW-0067">ATP-binding</keyword>
<feature type="binding site" evidence="9">
    <location>
        <position position="15"/>
    </location>
    <ligand>
        <name>ATP</name>
        <dbReference type="ChEBI" id="CHEBI:30616"/>
    </ligand>
</feature>
<feature type="binding site" evidence="9">
    <location>
        <position position="310"/>
    </location>
    <ligand>
        <name>ATP</name>
        <dbReference type="ChEBI" id="CHEBI:30616"/>
    </ligand>
</feature>
<feature type="binding site" evidence="9">
    <location>
        <position position="245"/>
    </location>
    <ligand>
        <name>sn-glycerol 3-phosphate</name>
        <dbReference type="ChEBI" id="CHEBI:57597"/>
    </ligand>
</feature>
<dbReference type="GO" id="GO:0004370">
    <property type="term" value="F:glycerol kinase activity"/>
    <property type="evidence" value="ECO:0007669"/>
    <property type="project" value="UniProtKB-UniRule"/>
</dbReference>
<comment type="catalytic activity">
    <reaction evidence="8 9">
        <text>glycerol + ATP = sn-glycerol 3-phosphate + ADP + H(+)</text>
        <dbReference type="Rhea" id="RHEA:21644"/>
        <dbReference type="ChEBI" id="CHEBI:15378"/>
        <dbReference type="ChEBI" id="CHEBI:17754"/>
        <dbReference type="ChEBI" id="CHEBI:30616"/>
        <dbReference type="ChEBI" id="CHEBI:57597"/>
        <dbReference type="ChEBI" id="CHEBI:456216"/>
        <dbReference type="EC" id="2.7.1.30"/>
    </reaction>
</comment>
<proteinExistence type="inferred from homology"/>
<dbReference type="Gene3D" id="3.30.420.40">
    <property type="match status" value="2"/>
</dbReference>
<dbReference type="InterPro" id="IPR000577">
    <property type="entry name" value="Carb_kinase_FGGY"/>
</dbReference>
<feature type="domain" description="Carbohydrate kinase FGGY C-terminal" evidence="12">
    <location>
        <begin position="262"/>
        <end position="450"/>
    </location>
</feature>
<evidence type="ECO:0000256" key="5">
    <source>
        <dbReference type="ARBA" id="ARBA00022777"/>
    </source>
</evidence>
<feature type="binding site" evidence="9">
    <location>
        <position position="246"/>
    </location>
    <ligand>
        <name>glycerol</name>
        <dbReference type="ChEBI" id="CHEBI:17754"/>
    </ligand>
</feature>
<reference evidence="13" key="1">
    <citation type="submission" date="2021-01" db="EMBL/GenBank/DDBJ databases">
        <title>Marivirga aurantiaca sp. nov., isolated from intertidal surface sediments.</title>
        <authorList>
            <person name="Zhang M."/>
        </authorList>
    </citation>
    <scope>NUCLEOTIDE SEQUENCE</scope>
    <source>
        <strain evidence="13">S37H4</strain>
    </source>
</reference>
<comment type="similarity">
    <text evidence="2 9 10">Belongs to the FGGY kinase family.</text>
</comment>
<dbReference type="FunFam" id="3.30.420.40:FF:000007">
    <property type="entry name" value="Glycerol kinase"/>
    <property type="match status" value="1"/>
</dbReference>
<feature type="binding site" evidence="9">
    <location>
        <position position="267"/>
    </location>
    <ligand>
        <name>ADP</name>
        <dbReference type="ChEBI" id="CHEBI:456216"/>
    </ligand>
</feature>
<dbReference type="InterPro" id="IPR018484">
    <property type="entry name" value="FGGY_N"/>
</dbReference>
<feature type="binding site" evidence="9">
    <location>
        <position position="85"/>
    </location>
    <ligand>
        <name>sn-glycerol 3-phosphate</name>
        <dbReference type="ChEBI" id="CHEBI:57597"/>
    </ligand>
</feature>
<feature type="binding site" evidence="9">
    <location>
        <position position="14"/>
    </location>
    <ligand>
        <name>ADP</name>
        <dbReference type="ChEBI" id="CHEBI:456216"/>
    </ligand>
</feature>
<keyword evidence="14" id="KW-1185">Reference proteome</keyword>
<dbReference type="PROSITE" id="PS00445">
    <property type="entry name" value="FGGY_KINASES_2"/>
    <property type="match status" value="1"/>
</dbReference>
<evidence type="ECO:0000256" key="4">
    <source>
        <dbReference type="ARBA" id="ARBA00022741"/>
    </source>
</evidence>
<evidence type="ECO:0000256" key="10">
    <source>
        <dbReference type="RuleBase" id="RU003733"/>
    </source>
</evidence>
<dbReference type="EMBL" id="JAEQBW010000002">
    <property type="protein sequence ID" value="MBK6264742.1"/>
    <property type="molecule type" value="Genomic_DNA"/>
</dbReference>
<feature type="domain" description="Carbohydrate kinase FGGY N-terminal" evidence="11">
    <location>
        <begin position="6"/>
        <end position="252"/>
    </location>
</feature>
<dbReference type="Pfam" id="PF00370">
    <property type="entry name" value="FGGY_N"/>
    <property type="match status" value="1"/>
</dbReference>
<feature type="binding site" evidence="9">
    <location>
        <position position="16"/>
    </location>
    <ligand>
        <name>ATP</name>
        <dbReference type="ChEBI" id="CHEBI:30616"/>
    </ligand>
</feature>
<dbReference type="GO" id="GO:0005829">
    <property type="term" value="C:cytosol"/>
    <property type="evidence" value="ECO:0007669"/>
    <property type="project" value="TreeGrafter"/>
</dbReference>
<protein>
    <recommendedName>
        <fullName evidence="9">Glycerol kinase</fullName>
        <ecNumber evidence="9">2.7.1.30</ecNumber>
    </recommendedName>
    <alternativeName>
        <fullName evidence="9">ATP:glycerol 3-phosphotransferase</fullName>
    </alternativeName>
    <alternativeName>
        <fullName evidence="9">Glycerokinase</fullName>
        <shortName evidence="9">GK</shortName>
    </alternativeName>
</protein>
<comment type="pathway">
    <text evidence="1 9">Polyol metabolism; glycerol degradation via glycerol kinase pathway; sn-glycerol 3-phosphate from glycerol: step 1/1.</text>
</comment>
<feature type="binding site" evidence="9">
    <location>
        <position position="18"/>
    </location>
    <ligand>
        <name>ADP</name>
        <dbReference type="ChEBI" id="CHEBI:456216"/>
    </ligand>
</feature>
<evidence type="ECO:0000256" key="1">
    <source>
        <dbReference type="ARBA" id="ARBA00005190"/>
    </source>
</evidence>
<feature type="binding site" evidence="9">
    <location>
        <position position="84"/>
    </location>
    <ligand>
        <name>sn-glycerol 3-phosphate</name>
        <dbReference type="ChEBI" id="CHEBI:57597"/>
    </ligand>
</feature>
<dbReference type="InterPro" id="IPR018485">
    <property type="entry name" value="FGGY_C"/>
</dbReference>
<dbReference type="CDD" id="cd07786">
    <property type="entry name" value="FGGY_EcGK_like"/>
    <property type="match status" value="1"/>
</dbReference>
<name>A0A934WXL0_9BACT</name>
<keyword evidence="6 9" id="KW-0319">Glycerol metabolism</keyword>
<feature type="binding site" evidence="9">
    <location>
        <position position="411"/>
    </location>
    <ligand>
        <name>ADP</name>
        <dbReference type="ChEBI" id="CHEBI:456216"/>
    </ligand>
</feature>
<dbReference type="NCBIfam" id="TIGR01311">
    <property type="entry name" value="glycerol_kin"/>
    <property type="match status" value="1"/>
</dbReference>
<accession>A0A934WXL0</accession>
<keyword evidence="3 9" id="KW-0808">Transferase</keyword>
<dbReference type="HAMAP" id="MF_00186">
    <property type="entry name" value="Glycerol_kin"/>
    <property type="match status" value="1"/>
</dbReference>
<dbReference type="InterPro" id="IPR005999">
    <property type="entry name" value="Glycerol_kin"/>
</dbReference>
<evidence type="ECO:0000313" key="13">
    <source>
        <dbReference type="EMBL" id="MBK6264742.1"/>
    </source>
</evidence>
<dbReference type="SUPFAM" id="SSF53067">
    <property type="entry name" value="Actin-like ATPase domain"/>
    <property type="match status" value="2"/>
</dbReference>
<dbReference type="GO" id="GO:0019563">
    <property type="term" value="P:glycerol catabolic process"/>
    <property type="evidence" value="ECO:0007669"/>
    <property type="project" value="UniProtKB-UniRule"/>
</dbReference>
<feature type="binding site" evidence="9">
    <location>
        <position position="245"/>
    </location>
    <ligand>
        <name>glycerol</name>
        <dbReference type="ChEBI" id="CHEBI:17754"/>
    </ligand>
</feature>
<evidence type="ECO:0000256" key="6">
    <source>
        <dbReference type="ARBA" id="ARBA00022798"/>
    </source>
</evidence>
<feature type="binding site" evidence="9">
    <location>
        <position position="14"/>
    </location>
    <ligand>
        <name>ATP</name>
        <dbReference type="ChEBI" id="CHEBI:30616"/>
    </ligand>
</feature>
<dbReference type="PROSITE" id="PS00933">
    <property type="entry name" value="FGGY_KINASES_1"/>
    <property type="match status" value="1"/>
</dbReference>
<gene>
    <name evidence="9 13" type="primary">glpK</name>
    <name evidence="13" type="ORF">JKA74_06810</name>
</gene>
<comment type="function">
    <text evidence="9">Key enzyme in the regulation of glycerol uptake and metabolism. Catalyzes the phosphorylation of glycerol to yield sn-glycerol 3-phosphate.</text>
</comment>
<evidence type="ECO:0000256" key="2">
    <source>
        <dbReference type="ARBA" id="ARBA00009156"/>
    </source>
</evidence>
<dbReference type="GO" id="GO:0006072">
    <property type="term" value="P:glycerol-3-phosphate metabolic process"/>
    <property type="evidence" value="ECO:0007669"/>
    <property type="project" value="InterPro"/>
</dbReference>
<feature type="binding site" evidence="9">
    <location>
        <position position="267"/>
    </location>
    <ligand>
        <name>ATP</name>
        <dbReference type="ChEBI" id="CHEBI:30616"/>
    </ligand>
</feature>
<feature type="binding site" evidence="9">
    <location>
        <position position="415"/>
    </location>
    <ligand>
        <name>ADP</name>
        <dbReference type="ChEBI" id="CHEBI:456216"/>
    </ligand>
</feature>
<dbReference type="FunFam" id="3.30.420.40:FF:000008">
    <property type="entry name" value="Glycerol kinase"/>
    <property type="match status" value="1"/>
</dbReference>
<dbReference type="PANTHER" id="PTHR10196:SF69">
    <property type="entry name" value="GLYCEROL KINASE"/>
    <property type="match status" value="1"/>
</dbReference>
<feature type="binding site" evidence="9">
    <location>
        <position position="14"/>
    </location>
    <ligand>
        <name>sn-glycerol 3-phosphate</name>
        <dbReference type="ChEBI" id="CHEBI:57597"/>
    </ligand>
</feature>
<keyword evidence="4 9" id="KW-0547">Nucleotide-binding</keyword>
<dbReference type="AlphaFoldDB" id="A0A934WXL0"/>
<feature type="binding site" evidence="9">
    <location>
        <position position="310"/>
    </location>
    <ligand>
        <name>ADP</name>
        <dbReference type="ChEBI" id="CHEBI:456216"/>
    </ligand>
</feature>
<comment type="activity regulation">
    <text evidence="9">Inhibited by fructose 1,6-bisphosphate (FBP).</text>
</comment>
<evidence type="ECO:0000259" key="11">
    <source>
        <dbReference type="Pfam" id="PF00370"/>
    </source>
</evidence>
<dbReference type="NCBIfam" id="NF000756">
    <property type="entry name" value="PRK00047.1"/>
    <property type="match status" value="1"/>
</dbReference>